<dbReference type="InterPro" id="IPR001932">
    <property type="entry name" value="PPM-type_phosphatase-like_dom"/>
</dbReference>
<dbReference type="Gene3D" id="3.30.450.20">
    <property type="entry name" value="PAS domain"/>
    <property type="match status" value="1"/>
</dbReference>
<dbReference type="CDD" id="cd06225">
    <property type="entry name" value="HAMP"/>
    <property type="match status" value="1"/>
</dbReference>
<dbReference type="SMART" id="SM00304">
    <property type="entry name" value="HAMP"/>
    <property type="match status" value="1"/>
</dbReference>
<dbReference type="InterPro" id="IPR052016">
    <property type="entry name" value="Bact_Sigma-Reg"/>
</dbReference>
<gene>
    <name evidence="3" type="ORF">G3N56_06360</name>
</gene>
<keyword evidence="4" id="KW-1185">Reference proteome</keyword>
<evidence type="ECO:0000256" key="1">
    <source>
        <dbReference type="ARBA" id="ARBA00022801"/>
    </source>
</evidence>
<dbReference type="Gene3D" id="6.10.340.10">
    <property type="match status" value="1"/>
</dbReference>
<evidence type="ECO:0000259" key="2">
    <source>
        <dbReference type="PROSITE" id="PS50885"/>
    </source>
</evidence>
<dbReference type="SUPFAM" id="SSF158472">
    <property type="entry name" value="HAMP domain-like"/>
    <property type="match status" value="1"/>
</dbReference>
<dbReference type="EMBL" id="JAAGRQ010000018">
    <property type="protein sequence ID" value="NDY56365.1"/>
    <property type="molecule type" value="Genomic_DNA"/>
</dbReference>
<dbReference type="Pfam" id="PF00672">
    <property type="entry name" value="HAMP"/>
    <property type="match status" value="1"/>
</dbReference>
<reference evidence="3 4" key="1">
    <citation type="submission" date="2020-02" db="EMBL/GenBank/DDBJ databases">
        <title>Comparative genomics of sulfur disproportionating microorganisms.</title>
        <authorList>
            <person name="Ward L.M."/>
            <person name="Bertran E."/>
            <person name="Johnston D.T."/>
        </authorList>
    </citation>
    <scope>NUCLEOTIDE SEQUENCE [LARGE SCALE GENOMIC DNA]</scope>
    <source>
        <strain evidence="3 4">DSM 3696</strain>
    </source>
</reference>
<dbReference type="PANTHER" id="PTHR43156:SF2">
    <property type="entry name" value="STAGE II SPORULATION PROTEIN E"/>
    <property type="match status" value="1"/>
</dbReference>
<evidence type="ECO:0000313" key="4">
    <source>
        <dbReference type="Proteomes" id="UP000469724"/>
    </source>
</evidence>
<dbReference type="Pfam" id="PF07228">
    <property type="entry name" value="SpoIIE"/>
    <property type="match status" value="1"/>
</dbReference>
<dbReference type="SMART" id="SM00331">
    <property type="entry name" value="PP2C_SIG"/>
    <property type="match status" value="1"/>
</dbReference>
<evidence type="ECO:0000313" key="3">
    <source>
        <dbReference type="EMBL" id="NDY56365.1"/>
    </source>
</evidence>
<dbReference type="PROSITE" id="PS50885">
    <property type="entry name" value="HAMP"/>
    <property type="match status" value="1"/>
</dbReference>
<sequence length="715" mass="76388">MKLGWKLFFLLLGFSLVPFVALRLNAVRGMERLGEELSGHVTTFLVREATGRMADLVEDHARLLQAKRDNLALLLRLQAGEVQKRLLGPAPDSAAGSPFLIRLRNPGQPRHDGSADSGYRLLGPDGVLSPAVLTDAPLLFTAPPGVSLRALRPEMARLRPLADDVAHPGRPDGPPLWRVVALANGLTAVTTTEGRHPGLFDPRDSFWYRSAMAAGPTDDPVWTLPYMAPALERIVLTVALAMRDASGETLGVTAITTPLDDLLAELTPGGHISHELASFLVTAVTPADAREGERQLLAAAGSRPGRGRHGWLTRVEPEHVRSENQEIFTEVARDVAEGRAGVRRLSFEGRDSLWAYAPAGPGQALLQIAPVAEVLAEASAAASYVERRIAEQVAFSGIVAAAVMLVLFPATLLGARTVTRPAADLARAARRLATGDFTARAHPKGHDELAELGRIFNAMAPQLADRVRMRESLELAMEVQLRLLPKAPPRLAALDMAALSIYCDETGGDYYDFFEFTGAKKGRVGMVVGDVCGHGVGAALLMATARALVRPRAALDATPGTVVAGVNRDLCLDTMGTGRFMTLYYVEIDPAGRSLRWARAGHDPAMLYDPGTGSFTELGGRGMPLGVLDDAAYQDMQLEAVPAGAVLVVGSDGIWESRNADGEMFGKTRLEHVVRQTAERGAAAVVAAVAQALDDFRGDAPQEDDVTLVVVAFTS</sequence>
<protein>
    <submittedName>
        <fullName evidence="3">SpoIIE family protein phosphatase</fullName>
    </submittedName>
</protein>
<dbReference type="Gene3D" id="3.60.40.10">
    <property type="entry name" value="PPM-type phosphatase domain"/>
    <property type="match status" value="1"/>
</dbReference>
<name>A0A7K3NKS5_9BACT</name>
<dbReference type="AlphaFoldDB" id="A0A7K3NKS5"/>
<feature type="domain" description="HAMP" evidence="2">
    <location>
        <begin position="416"/>
        <end position="468"/>
    </location>
</feature>
<dbReference type="RefSeq" id="WP_163301421.1">
    <property type="nucleotide sequence ID" value="NZ_JAAGRQ010000018.1"/>
</dbReference>
<dbReference type="InterPro" id="IPR003660">
    <property type="entry name" value="HAMP_dom"/>
</dbReference>
<accession>A0A7K3NKS5</accession>
<proteinExistence type="predicted"/>
<dbReference type="GO" id="GO:0007165">
    <property type="term" value="P:signal transduction"/>
    <property type="evidence" value="ECO:0007669"/>
    <property type="project" value="InterPro"/>
</dbReference>
<dbReference type="Proteomes" id="UP000469724">
    <property type="component" value="Unassembled WGS sequence"/>
</dbReference>
<dbReference type="SUPFAM" id="SSF81606">
    <property type="entry name" value="PP2C-like"/>
    <property type="match status" value="1"/>
</dbReference>
<dbReference type="GO" id="GO:0016791">
    <property type="term" value="F:phosphatase activity"/>
    <property type="evidence" value="ECO:0007669"/>
    <property type="project" value="TreeGrafter"/>
</dbReference>
<dbReference type="PANTHER" id="PTHR43156">
    <property type="entry name" value="STAGE II SPORULATION PROTEIN E-RELATED"/>
    <property type="match status" value="1"/>
</dbReference>
<dbReference type="InterPro" id="IPR036457">
    <property type="entry name" value="PPM-type-like_dom_sf"/>
</dbReference>
<dbReference type="GO" id="GO:0016020">
    <property type="term" value="C:membrane"/>
    <property type="evidence" value="ECO:0007669"/>
    <property type="project" value="InterPro"/>
</dbReference>
<dbReference type="CDD" id="cd18773">
    <property type="entry name" value="PDC1_HK_sensor"/>
    <property type="match status" value="1"/>
</dbReference>
<organism evidence="3 4">
    <name type="scientific">Desulfolutivibrio sulfodismutans</name>
    <dbReference type="NCBI Taxonomy" id="63561"/>
    <lineage>
        <taxon>Bacteria</taxon>
        <taxon>Pseudomonadati</taxon>
        <taxon>Thermodesulfobacteriota</taxon>
        <taxon>Desulfovibrionia</taxon>
        <taxon>Desulfovibrionales</taxon>
        <taxon>Desulfovibrionaceae</taxon>
        <taxon>Desulfolutivibrio</taxon>
    </lineage>
</organism>
<comment type="caution">
    <text evidence="3">The sequence shown here is derived from an EMBL/GenBank/DDBJ whole genome shotgun (WGS) entry which is preliminary data.</text>
</comment>
<keyword evidence="1" id="KW-0378">Hydrolase</keyword>